<organism evidence="1 2">
    <name type="scientific">Penicillium camemberti (strain FM 013)</name>
    <dbReference type="NCBI Taxonomy" id="1429867"/>
    <lineage>
        <taxon>Eukaryota</taxon>
        <taxon>Fungi</taxon>
        <taxon>Dikarya</taxon>
        <taxon>Ascomycota</taxon>
        <taxon>Pezizomycotina</taxon>
        <taxon>Eurotiomycetes</taxon>
        <taxon>Eurotiomycetidae</taxon>
        <taxon>Eurotiales</taxon>
        <taxon>Aspergillaceae</taxon>
        <taxon>Penicillium</taxon>
    </lineage>
</organism>
<keyword evidence="2" id="KW-1185">Reference proteome</keyword>
<proteinExistence type="predicted"/>
<dbReference type="AlphaFoldDB" id="A0A0G4PI23"/>
<dbReference type="EMBL" id="HG793150">
    <property type="protein sequence ID" value="CRL26075.1"/>
    <property type="molecule type" value="Genomic_DNA"/>
</dbReference>
<sequence length="117" mass="13164">MTATLYLWNSRDCYFVPINNNRTDNSIFPAIMQLHPIQDVVTSPRRPVHTPSYRVVESNEPSLASHSGSSQLQSACHLSWLSVYSHALSAVKSTISRLLYRSPIKRSLSGSAYDVHF</sequence>
<dbReference type="Proteomes" id="UP000053732">
    <property type="component" value="Unassembled WGS sequence"/>
</dbReference>
<accession>A0A0G4PI23</accession>
<name>A0A0G4PI23_PENC3</name>
<evidence type="ECO:0000313" key="1">
    <source>
        <dbReference type="EMBL" id="CRL26075.1"/>
    </source>
</evidence>
<protein>
    <submittedName>
        <fullName evidence="1">Str. FM013</fullName>
    </submittedName>
</protein>
<gene>
    <name evidence="1" type="ORF">PCAMFM013_S017g000058</name>
</gene>
<reference evidence="1 2" key="1">
    <citation type="journal article" date="2014" name="Nat. Commun.">
        <title>Multiple recent horizontal transfers of a large genomic region in cheese making fungi.</title>
        <authorList>
            <person name="Cheeseman K."/>
            <person name="Ropars J."/>
            <person name="Renault P."/>
            <person name="Dupont J."/>
            <person name="Gouzy J."/>
            <person name="Branca A."/>
            <person name="Abraham A.L."/>
            <person name="Ceppi M."/>
            <person name="Conseiller E."/>
            <person name="Debuchy R."/>
            <person name="Malagnac F."/>
            <person name="Goarin A."/>
            <person name="Silar P."/>
            <person name="Lacoste S."/>
            <person name="Sallet E."/>
            <person name="Bensimon A."/>
            <person name="Giraud T."/>
            <person name="Brygoo Y."/>
        </authorList>
    </citation>
    <scope>NUCLEOTIDE SEQUENCE [LARGE SCALE GENOMIC DNA]</scope>
    <source>
        <strain evidence="2">FM 013</strain>
    </source>
</reference>
<evidence type="ECO:0000313" key="2">
    <source>
        <dbReference type="Proteomes" id="UP000053732"/>
    </source>
</evidence>